<dbReference type="PATRIC" id="fig|1497955.3.peg.171"/>
<dbReference type="SUPFAM" id="SSF56024">
    <property type="entry name" value="Phospholipase D/nuclease"/>
    <property type="match status" value="2"/>
</dbReference>
<feature type="domain" description="PLD phosphodiesterase" evidence="3">
    <location>
        <begin position="563"/>
        <end position="590"/>
    </location>
</feature>
<keyword evidence="2" id="KW-1133">Transmembrane helix</keyword>
<feature type="compositionally biased region" description="Basic and acidic residues" evidence="1">
    <location>
        <begin position="404"/>
        <end position="416"/>
    </location>
</feature>
<evidence type="ECO:0000313" key="5">
    <source>
        <dbReference type="Proteomes" id="UP000070080"/>
    </source>
</evidence>
<feature type="transmembrane region" description="Helical" evidence="2">
    <location>
        <begin position="54"/>
        <end position="73"/>
    </location>
</feature>
<reference evidence="5" key="1">
    <citation type="submission" date="2016-01" db="EMBL/GenBank/DDBJ databases">
        <authorList>
            <person name="Mitreva M."/>
            <person name="Pepin K.H."/>
            <person name="Mihindukulasuriya K.A."/>
            <person name="Fulton R."/>
            <person name="Fronick C."/>
            <person name="O'Laughlin M."/>
            <person name="Miner T."/>
            <person name="Herter B."/>
            <person name="Rosa B.A."/>
            <person name="Cordes M."/>
            <person name="Tomlinson C."/>
            <person name="Wollam A."/>
            <person name="Palsikar V.B."/>
            <person name="Mardis E.R."/>
            <person name="Wilson R.K."/>
        </authorList>
    </citation>
    <scope>NUCLEOTIDE SEQUENCE [LARGE SCALE GENOMIC DNA]</scope>
    <source>
        <strain evidence="5">KA00274</strain>
    </source>
</reference>
<dbReference type="PANTHER" id="PTHR21248:SF22">
    <property type="entry name" value="PHOSPHOLIPASE D"/>
    <property type="match status" value="1"/>
</dbReference>
<dbReference type="GO" id="GO:0032049">
    <property type="term" value="P:cardiolipin biosynthetic process"/>
    <property type="evidence" value="ECO:0007669"/>
    <property type="project" value="UniProtKB-ARBA"/>
</dbReference>
<feature type="compositionally biased region" description="Polar residues" evidence="1">
    <location>
        <begin position="417"/>
        <end position="427"/>
    </location>
</feature>
<feature type="transmembrane region" description="Helical" evidence="2">
    <location>
        <begin position="29"/>
        <end position="48"/>
    </location>
</feature>
<dbReference type="OrthoDB" id="9762009at2"/>
<evidence type="ECO:0000256" key="2">
    <source>
        <dbReference type="SAM" id="Phobius"/>
    </source>
</evidence>
<evidence type="ECO:0000259" key="3">
    <source>
        <dbReference type="PROSITE" id="PS50035"/>
    </source>
</evidence>
<gene>
    <name evidence="4" type="ORF">HMPREF1872_00176</name>
</gene>
<dbReference type="AlphaFoldDB" id="A0A133YH38"/>
<organism evidence="4 5">
    <name type="scientific">Amygdalobacter nucleatus</name>
    <dbReference type="NCBI Taxonomy" id="3029274"/>
    <lineage>
        <taxon>Bacteria</taxon>
        <taxon>Bacillati</taxon>
        <taxon>Bacillota</taxon>
        <taxon>Clostridia</taxon>
        <taxon>Eubacteriales</taxon>
        <taxon>Oscillospiraceae</taxon>
        <taxon>Amygdalobacter</taxon>
    </lineage>
</organism>
<feature type="region of interest" description="Disordered" evidence="1">
    <location>
        <begin position="403"/>
        <end position="428"/>
    </location>
</feature>
<dbReference type="PANTHER" id="PTHR21248">
    <property type="entry name" value="CARDIOLIPIN SYNTHASE"/>
    <property type="match status" value="1"/>
</dbReference>
<dbReference type="EMBL" id="LSCV01000002">
    <property type="protein sequence ID" value="KXB42500.1"/>
    <property type="molecule type" value="Genomic_DNA"/>
</dbReference>
<dbReference type="Gene3D" id="3.30.870.10">
    <property type="entry name" value="Endonuclease Chain A"/>
    <property type="match status" value="2"/>
</dbReference>
<feature type="transmembrane region" description="Helical" evidence="2">
    <location>
        <begin position="85"/>
        <end position="104"/>
    </location>
</feature>
<dbReference type="InterPro" id="IPR001736">
    <property type="entry name" value="PLipase_D/transphosphatidylase"/>
</dbReference>
<dbReference type="Proteomes" id="UP000070080">
    <property type="component" value="Unassembled WGS sequence"/>
</dbReference>
<comment type="caution">
    <text evidence="4">The sequence shown here is derived from an EMBL/GenBank/DDBJ whole genome shotgun (WGS) entry which is preliminary data.</text>
</comment>
<dbReference type="SMART" id="SM00155">
    <property type="entry name" value="PLDc"/>
    <property type="match status" value="2"/>
</dbReference>
<accession>A0A133YH38</accession>
<dbReference type="PROSITE" id="PS50035">
    <property type="entry name" value="PLD"/>
    <property type="match status" value="2"/>
</dbReference>
<evidence type="ECO:0000313" key="4">
    <source>
        <dbReference type="EMBL" id="KXB42500.1"/>
    </source>
</evidence>
<evidence type="ECO:0000256" key="1">
    <source>
        <dbReference type="SAM" id="MobiDB-lite"/>
    </source>
</evidence>
<protein>
    <submittedName>
        <fullName evidence="4">Phospholipase D domain protein</fullName>
    </submittedName>
</protein>
<keyword evidence="2" id="KW-0812">Transmembrane</keyword>
<keyword evidence="2" id="KW-0472">Membrane</keyword>
<name>A0A133YH38_9FIRM</name>
<dbReference type="Pfam" id="PF13091">
    <property type="entry name" value="PLDc_2"/>
    <property type="match status" value="2"/>
</dbReference>
<dbReference type="GO" id="GO:0030572">
    <property type="term" value="F:phosphatidyltransferase activity"/>
    <property type="evidence" value="ECO:0007669"/>
    <property type="project" value="UniProtKB-ARBA"/>
</dbReference>
<dbReference type="InterPro" id="IPR025202">
    <property type="entry name" value="PLD-like_dom"/>
</dbReference>
<sequence length="650" mass="74266">MSEKLYEQTRKENKKVSKSFIARVQSRRIYWFLSLLCMQFVLFVLLFYTVQTNIFNFVSIASFVSFVAFAWFIMVQHITTASKFCWLLGAALAPLFTWLFYLFINGSFMQKRTLLARTFSKEQIFVKYFTMRGRRLMAEWKSLLQAQGLANFYNIAALIFRHSGSRIYPNQKVKYYSLGDYAWPDMKAALLQAKKHICIEFYIIKNGQMLDELLEILSAKLQAGVEVYFLYDGACDLLLNFDLAQTLRNAGAKTAVFMPINGQLTMDHNHRDHRKLLIVDGEIAFTGGLNIADEYINQAAPYGHWKDAAIRVEGEAAMRMQAFFLANFTASYNPDKEDDLDLASLLNPEAAAFNLSQRDLELPLNVQAYDVTLLKKKPNKASQARNKLRQTWQLAKAKVKRKAKAETENLTDDKLNSQKPLSKLSTKNLDRQNDLPWSQHELAIEQGGVGHDLVTVQSMPEDFSPNNLRNLLIPYADAPSVMNSISENVFLQSIYVAKAQIKIMTPYLILSDELLRALTVATTRGVKIEIYLPSIADKRIMQILARSIYPQLLQAGIMLYEYLPGFIHSKVMLIDDCLSIVGTVNLDYRSMYLNFENAVLVYDRKLAKDILLDFQATRPKCRKINLAFCQNLPLKDKLLGVALRPLGPLL</sequence>
<proteinExistence type="predicted"/>
<feature type="domain" description="PLD phosphodiesterase" evidence="3">
    <location>
        <begin position="268"/>
        <end position="295"/>
    </location>
</feature>
<dbReference type="RefSeq" id="WP_066712546.1">
    <property type="nucleotide sequence ID" value="NZ_CP118869.1"/>
</dbReference>
<keyword evidence="5" id="KW-1185">Reference proteome</keyword>
<dbReference type="STRING" id="1497955.HMPREF1872_00176"/>